<protein>
    <recommendedName>
        <fullName evidence="3">Beta-glucuronidase</fullName>
        <ecNumber evidence="2">3.2.1.31</ecNumber>
    </recommendedName>
</protein>
<sequence length="608" mass="68059">MQRGGGCLSGLQRTGSQIASLYPCSNASRQVLNLSGFWDFRFDPGDAGLDAGWGAGFAPQRPIAVPASWNEQFEEALDYLGPAWYQTRFILPWGWSGKRVRLRFGSVNYLAAVWLNGAHLGEHEGGHLPFEFDAAPYLRAGENLLVVRVEGELAPDRVPPGRIPPDPRDDFPHRNHPDTSFDFFPFCGIHRPVVLYATPRDAITDLTVRTELEGTTGLVRVRLDRTPGDGATARLSLKGHGAEVAEEVSLSGETAEIELTLPDVAPWSPEAPNLYELAAELSRGGEVFDRYSLPVGVRTVTVEGDALLINGEPVKLRGFGRHEDFPVAGRGLVPPAVVKDYALMRWVGANSFRTSHYPYSEEAMDLADRLGFLVIDETPAVGLFFAEEGLGRRLQLCRQYVRELVARDKNRPAVILWSLANEPHSKRPGAKEFFRELYGLTKSLDPTRPVTLASMHEEADEAFEFCDLICLNRYFGWYTEPGMLEEGFARLSEDLDAAHARYHKPVIVTEFGADALPGCHSHPPEMFTEEYQAEMISGYVRVLEEKPYVAGQHVWNLCDFKTAQEARRVGGMNLKGVFTRDRRPKLAAHRLRQFWNARHDEDTRKERA</sequence>
<dbReference type="NCBIfam" id="NF007538">
    <property type="entry name" value="PRK10150.1"/>
    <property type="match status" value="1"/>
</dbReference>
<evidence type="ECO:0000256" key="4">
    <source>
        <dbReference type="ARBA" id="ARBA00022801"/>
    </source>
</evidence>
<dbReference type="PANTHER" id="PTHR10066">
    <property type="entry name" value="BETA-GLUCURONIDASE"/>
    <property type="match status" value="1"/>
</dbReference>
<evidence type="ECO:0000256" key="5">
    <source>
        <dbReference type="ARBA" id="ARBA00023295"/>
    </source>
</evidence>
<feature type="domain" description="Glycoside hydrolase family 2 immunoglobulin-like beta-sandwich" evidence="6">
    <location>
        <begin position="203"/>
        <end position="298"/>
    </location>
</feature>
<dbReference type="Gene3D" id="2.60.40.10">
    <property type="entry name" value="Immunoglobulins"/>
    <property type="match status" value="1"/>
</dbReference>
<evidence type="ECO:0000313" key="9">
    <source>
        <dbReference type="EMBL" id="TCJ15600.1"/>
    </source>
</evidence>
<dbReference type="InterPro" id="IPR008979">
    <property type="entry name" value="Galactose-bd-like_sf"/>
</dbReference>
<dbReference type="InterPro" id="IPR006101">
    <property type="entry name" value="Glyco_hydro_2"/>
</dbReference>
<dbReference type="EMBL" id="SKBU01000023">
    <property type="protein sequence ID" value="TCJ15600.1"/>
    <property type="molecule type" value="Genomic_DNA"/>
</dbReference>
<dbReference type="InterPro" id="IPR013783">
    <property type="entry name" value="Ig-like_fold"/>
</dbReference>
<comment type="caution">
    <text evidence="9">The sequence shown here is derived from an EMBL/GenBank/DDBJ whole genome shotgun (WGS) entry which is preliminary data.</text>
</comment>
<accession>A0A4R1BEQ3</accession>
<dbReference type="InterPro" id="IPR017853">
    <property type="entry name" value="GH"/>
</dbReference>
<dbReference type="InterPro" id="IPR006103">
    <property type="entry name" value="Glyco_hydro_2_cat"/>
</dbReference>
<dbReference type="FunFam" id="3.20.20.80:FF:000080">
    <property type="entry name" value="Beta-glucuronidase UidA"/>
    <property type="match status" value="1"/>
</dbReference>
<evidence type="ECO:0000256" key="3">
    <source>
        <dbReference type="ARBA" id="ARBA00016205"/>
    </source>
</evidence>
<gene>
    <name evidence="9" type="ORF">E0L93_12305</name>
</gene>
<dbReference type="Gene3D" id="3.20.20.80">
    <property type="entry name" value="Glycosidases"/>
    <property type="match status" value="1"/>
</dbReference>
<dbReference type="InterPro" id="IPR006104">
    <property type="entry name" value="Glyco_hydro_2_N"/>
</dbReference>
<organism evidence="9 10">
    <name type="scientific">Rubrobacter taiwanensis</name>
    <dbReference type="NCBI Taxonomy" id="185139"/>
    <lineage>
        <taxon>Bacteria</taxon>
        <taxon>Bacillati</taxon>
        <taxon>Actinomycetota</taxon>
        <taxon>Rubrobacteria</taxon>
        <taxon>Rubrobacterales</taxon>
        <taxon>Rubrobacteraceae</taxon>
        <taxon>Rubrobacter</taxon>
    </lineage>
</organism>
<dbReference type="InterPro" id="IPR023232">
    <property type="entry name" value="Glyco_hydro_2_AS"/>
</dbReference>
<dbReference type="PROSITE" id="PS00608">
    <property type="entry name" value="GLYCOSYL_HYDROL_F2_2"/>
    <property type="match status" value="1"/>
</dbReference>
<feature type="domain" description="Glycosyl hydrolases family 2 sugar binding" evidence="8">
    <location>
        <begin position="33"/>
        <end position="199"/>
    </location>
</feature>
<keyword evidence="10" id="KW-1185">Reference proteome</keyword>
<dbReference type="GO" id="GO:0005975">
    <property type="term" value="P:carbohydrate metabolic process"/>
    <property type="evidence" value="ECO:0007669"/>
    <property type="project" value="InterPro"/>
</dbReference>
<dbReference type="InterPro" id="IPR006102">
    <property type="entry name" value="Ig-like_GH2"/>
</dbReference>
<proteinExistence type="inferred from homology"/>
<evidence type="ECO:0000313" key="10">
    <source>
        <dbReference type="Proteomes" id="UP000295244"/>
    </source>
</evidence>
<dbReference type="EC" id="3.2.1.31" evidence="2"/>
<dbReference type="Pfam" id="PF00703">
    <property type="entry name" value="Glyco_hydro_2"/>
    <property type="match status" value="1"/>
</dbReference>
<feature type="domain" description="Glycoside hydrolase family 2 catalytic" evidence="7">
    <location>
        <begin position="300"/>
        <end position="596"/>
    </location>
</feature>
<dbReference type="Proteomes" id="UP000295244">
    <property type="component" value="Unassembled WGS sequence"/>
</dbReference>
<dbReference type="SUPFAM" id="SSF49785">
    <property type="entry name" value="Galactose-binding domain-like"/>
    <property type="match status" value="1"/>
</dbReference>
<evidence type="ECO:0000259" key="7">
    <source>
        <dbReference type="Pfam" id="PF02836"/>
    </source>
</evidence>
<dbReference type="PANTHER" id="PTHR10066:SF67">
    <property type="entry name" value="BETA-GLUCURONIDASE"/>
    <property type="match status" value="1"/>
</dbReference>
<dbReference type="GO" id="GO:0019391">
    <property type="term" value="P:glucuronoside catabolic process"/>
    <property type="evidence" value="ECO:0007669"/>
    <property type="project" value="TreeGrafter"/>
</dbReference>
<reference evidence="9 10" key="1">
    <citation type="submission" date="2019-03" db="EMBL/GenBank/DDBJ databases">
        <title>Whole genome sequence of a novel Rubrobacter taiwanensis strain, isolated from Yellowstone National Park.</title>
        <authorList>
            <person name="Freed S."/>
            <person name="Ramaley R.F."/>
            <person name="Kyndt J.A."/>
        </authorList>
    </citation>
    <scope>NUCLEOTIDE SEQUENCE [LARGE SCALE GENOMIC DNA]</scope>
    <source>
        <strain evidence="9 10">Yellowstone</strain>
    </source>
</reference>
<keyword evidence="5 9" id="KW-0326">Glycosidase</keyword>
<evidence type="ECO:0000256" key="2">
    <source>
        <dbReference type="ARBA" id="ARBA00012761"/>
    </source>
</evidence>
<dbReference type="PRINTS" id="PR00132">
    <property type="entry name" value="GLHYDRLASE2"/>
</dbReference>
<comment type="similarity">
    <text evidence="1">Belongs to the glycosyl hydrolase 2 family.</text>
</comment>
<dbReference type="GO" id="GO:0030246">
    <property type="term" value="F:carbohydrate binding"/>
    <property type="evidence" value="ECO:0007669"/>
    <property type="project" value="TreeGrafter"/>
</dbReference>
<dbReference type="SUPFAM" id="SSF49303">
    <property type="entry name" value="beta-Galactosidase/glucuronidase domain"/>
    <property type="match status" value="1"/>
</dbReference>
<dbReference type="AlphaFoldDB" id="A0A4R1BEQ3"/>
<dbReference type="Pfam" id="PF02837">
    <property type="entry name" value="Glyco_hydro_2_N"/>
    <property type="match status" value="1"/>
</dbReference>
<dbReference type="SUPFAM" id="SSF51445">
    <property type="entry name" value="(Trans)glycosidases"/>
    <property type="match status" value="1"/>
</dbReference>
<dbReference type="OrthoDB" id="9762066at2"/>
<dbReference type="Pfam" id="PF02836">
    <property type="entry name" value="Glyco_hydro_2_C"/>
    <property type="match status" value="1"/>
</dbReference>
<evidence type="ECO:0000259" key="6">
    <source>
        <dbReference type="Pfam" id="PF00703"/>
    </source>
</evidence>
<dbReference type="Gene3D" id="2.60.120.260">
    <property type="entry name" value="Galactose-binding domain-like"/>
    <property type="match status" value="1"/>
</dbReference>
<keyword evidence="4 9" id="KW-0378">Hydrolase</keyword>
<evidence type="ECO:0000259" key="8">
    <source>
        <dbReference type="Pfam" id="PF02837"/>
    </source>
</evidence>
<dbReference type="GO" id="GO:0004566">
    <property type="term" value="F:beta-glucuronidase activity"/>
    <property type="evidence" value="ECO:0007669"/>
    <property type="project" value="UniProtKB-EC"/>
</dbReference>
<dbReference type="InterPro" id="IPR036156">
    <property type="entry name" value="Beta-gal/glucu_dom_sf"/>
</dbReference>
<evidence type="ECO:0000256" key="1">
    <source>
        <dbReference type="ARBA" id="ARBA00007401"/>
    </source>
</evidence>
<name>A0A4R1BEQ3_9ACTN</name>